<sequence length="744" mass="87778">MEFVCKKAIEFFVYLKRVFGFENGVEFDIMLEQPPSTVVNGDVDAKANVKTTTRVPYLSFENDPFNFDTQLPIDEGVFDEDNEKFFDFESVTVQSLYREKKKIVAYLKSKYLNVSDKEVDVDEEIRNILKMRNRLLMGKSSFNAPLSIEVEVVTEINWFVTDLYKIEFFKHKNNIPHSYLYPDVNAFAGTLIDFMRDRSESFDFNRVYADKFNRNISKRQPQRIETKTLNDYPIAKKLNFIDRYNERRDAKKVAVTLNVDIVKNFIKDSIDNNLMETLEFPFILFDMNKLDSYDASLNNNRPKNRAASRAAAAAASGDIQLAGNYSLMKNLLNGKSIDVDNNNNNDDDNKRKLILVLSPKFNKCNDYLIYKLLFDGRRVPVNMGLVYYVLYAIANKVICEKSKKYSSKFKSYMFRRILATKCSIGLTTSEFFPQIRVPLLNAVFYSYFVSTRMFQNHPVHFYQERLKELFPYANSFYEILSLYCDYEETAAYGFLLRKFAATQRPEIIRWYESVDNDVRRVIKSSFVKSDRGYMIRSFEFDKPVNMLKKVFNFPVHLNKYVHSYYSFYLDVGKETIDRRTMRPRFVICKTPEKTTTYYDMLMLTGMDSYLENDGFFVYRCIKNLKNVKLDISKVVSFYKLYQNCVMKYKKFPTIDEYHLYVYDRCTRRKDDKICFFDENIVKNIDSVYDNYTDFIKTNNVGVTRFICAIQESERLVDRIRIEENGIDDVPTIRKIVDKSKMVVS</sequence>
<evidence type="ECO:0000313" key="2">
    <source>
        <dbReference type="Proteomes" id="UP000831439"/>
    </source>
</evidence>
<name>A0ABX6TQQ9_9ABAC</name>
<evidence type="ECO:0000313" key="1">
    <source>
        <dbReference type="EMBL" id="QNV47825.1"/>
    </source>
</evidence>
<organism evidence="1 2">
    <name type="scientific">Spodoptera eridania nucleopolyhedrovirus</name>
    <dbReference type="NCBI Taxonomy" id="2315721"/>
    <lineage>
        <taxon>Viruses</taxon>
        <taxon>Viruses incertae sedis</taxon>
        <taxon>Naldaviricetes</taxon>
        <taxon>Lefavirales</taxon>
        <taxon>Baculoviridae</taxon>
        <taxon>Alphabaculovirus</taxon>
        <taxon>Alphabaculovirus speridaniae</taxon>
    </lineage>
</organism>
<reference evidence="1 2" key="1">
    <citation type="journal article" date="2020" name="Genomics">
        <title>Characterization of a novel alphabaculovirus isolated from the Southern armyworm, Spodoptera eridania (Cramer, 1782) (Lepidoptera: Noctuidae) and the evolution of odv-e66, a bacterium-acquired baculoviral chondroitinase gene.</title>
        <authorList>
            <person name="Rodrigues D.T."/>
            <person name="Peterson L."/>
            <person name="de Oliveira L.B."/>
            <person name="Sosa-Gomez D.R."/>
            <person name="Ribeiro B.M."/>
            <person name="Ardisson-Araujo D.M.P."/>
        </authorList>
    </citation>
    <scope>NUCLEOTIDE SEQUENCE [LARGE SCALE GENOMIC DNA]</scope>
    <source>
        <strain evidence="1">CNPSo-165</strain>
    </source>
</reference>
<dbReference type="Proteomes" id="UP000831439">
    <property type="component" value="Segment"/>
</dbReference>
<dbReference type="RefSeq" id="YP_010800519.1">
    <property type="nucleotide sequence ID" value="NC_076869.1"/>
</dbReference>
<dbReference type="EMBL" id="MT040195">
    <property type="protein sequence ID" value="QNV47825.1"/>
    <property type="molecule type" value="Genomic_DNA"/>
</dbReference>
<keyword evidence="2" id="KW-1185">Reference proteome</keyword>
<dbReference type="GeneID" id="80539123"/>
<accession>A0ABX6TQQ9</accession>
<proteinExistence type="predicted"/>
<protein>
    <submittedName>
        <fullName evidence="1">P94</fullName>
    </submittedName>
</protein>